<dbReference type="SUPFAM" id="SSF53383">
    <property type="entry name" value="PLP-dependent transferases"/>
    <property type="match status" value="1"/>
</dbReference>
<dbReference type="Proteomes" id="UP000250028">
    <property type="component" value="Unassembled WGS sequence"/>
</dbReference>
<dbReference type="GO" id="GO:0030170">
    <property type="term" value="F:pyridoxal phosphate binding"/>
    <property type="evidence" value="ECO:0007669"/>
    <property type="project" value="InterPro"/>
</dbReference>
<dbReference type="InterPro" id="IPR015421">
    <property type="entry name" value="PyrdxlP-dep_Trfase_major"/>
</dbReference>
<dbReference type="PIRSF" id="PIRSF001434">
    <property type="entry name" value="CGS"/>
    <property type="match status" value="1"/>
</dbReference>
<feature type="modified residue" description="N6-(pyridoxal phosphate)lysine" evidence="8">
    <location>
        <position position="195"/>
    </location>
</feature>
<dbReference type="GO" id="GO:0019343">
    <property type="term" value="P:cysteine biosynthetic process via cystathionine"/>
    <property type="evidence" value="ECO:0007669"/>
    <property type="project" value="TreeGrafter"/>
</dbReference>
<dbReference type="FunFam" id="3.40.640.10:FF:000046">
    <property type="entry name" value="Cystathionine gamma-lyase"/>
    <property type="match status" value="1"/>
</dbReference>
<protein>
    <recommendedName>
        <fullName evidence="4">homocysteine desulfhydrase</fullName>
        <ecNumber evidence="4">4.4.1.2</ecNumber>
    </recommendedName>
    <alternativeName>
        <fullName evidence="5">Homocysteine desulfhydrase</fullName>
    </alternativeName>
</protein>
<dbReference type="GO" id="GO:0019346">
    <property type="term" value="P:transsulfuration"/>
    <property type="evidence" value="ECO:0007669"/>
    <property type="project" value="InterPro"/>
</dbReference>
<dbReference type="OrthoDB" id="4966611at2"/>
<sequence length="353" mass="37138">MPQHPDDLRPETVLVAGGRPDKVPGAPLSPPVTFTSTYVAGADPNYARGGNPTWTAFEDVLGRLEAGRALAFSSGMGAIAAAMALCPPGGTIVAGRHVYNATGGLLEELAAEGRSKVVRVPIDDTQAVLDALPGADLLWLESPSNPMMEIADLPALCAAARTANVVTVCDNTFMTPILQQPLAMGADVVVHSVTKFLAGHSDVVMGAVVTANPDLHAKLLTRRTLHGAIPGPMETWLALRGMRTMAVRMKRSAHSAAILAQRLGEHPAVSRVRYPGVGAMLSIELTGGLPAALALENGVSVWTNATSLGGVESLLERRRRHPLEVDTVPEDLVRLAVGIEHVEDLWADLVQAL</sequence>
<reference evidence="11" key="1">
    <citation type="submission" date="2016-10" db="EMBL/GenBank/DDBJ databases">
        <authorList>
            <person name="Varghese N."/>
            <person name="Submissions S."/>
        </authorList>
    </citation>
    <scope>NUCLEOTIDE SEQUENCE [LARGE SCALE GENOMIC DNA]</scope>
    <source>
        <strain evidence="11">DSM 22951</strain>
    </source>
</reference>
<dbReference type="EC" id="4.4.1.2" evidence="4"/>
<dbReference type="PANTHER" id="PTHR11808:SF15">
    <property type="entry name" value="CYSTATHIONINE GAMMA-LYASE"/>
    <property type="match status" value="1"/>
</dbReference>
<comment type="cofactor">
    <cofactor evidence="1 9">
        <name>pyridoxal 5'-phosphate</name>
        <dbReference type="ChEBI" id="CHEBI:597326"/>
    </cofactor>
</comment>
<keyword evidence="3 8" id="KW-0663">Pyridoxal phosphate</keyword>
<dbReference type="GO" id="GO:0018826">
    <property type="term" value="F:methionine gamma-lyase activity"/>
    <property type="evidence" value="ECO:0007669"/>
    <property type="project" value="UniProtKB-EC"/>
</dbReference>
<evidence type="ECO:0000256" key="5">
    <source>
        <dbReference type="ARBA" id="ARBA00047199"/>
    </source>
</evidence>
<accession>A0A2Y9C1Q4</accession>
<evidence type="ECO:0000256" key="2">
    <source>
        <dbReference type="ARBA" id="ARBA00009077"/>
    </source>
</evidence>
<evidence type="ECO:0000313" key="11">
    <source>
        <dbReference type="Proteomes" id="UP000250028"/>
    </source>
</evidence>
<dbReference type="PANTHER" id="PTHR11808">
    <property type="entry name" value="TRANS-SULFURATION ENZYME FAMILY MEMBER"/>
    <property type="match status" value="1"/>
</dbReference>
<dbReference type="InterPro" id="IPR015424">
    <property type="entry name" value="PyrdxlP-dep_Trfase"/>
</dbReference>
<dbReference type="EMBL" id="UESZ01000001">
    <property type="protein sequence ID" value="SSA34753.1"/>
    <property type="molecule type" value="Genomic_DNA"/>
</dbReference>
<dbReference type="Pfam" id="PF01053">
    <property type="entry name" value="Cys_Met_Meta_PP"/>
    <property type="match status" value="1"/>
</dbReference>
<organism evidence="10 11">
    <name type="scientific">Branchiibius hedensis</name>
    <dbReference type="NCBI Taxonomy" id="672460"/>
    <lineage>
        <taxon>Bacteria</taxon>
        <taxon>Bacillati</taxon>
        <taxon>Actinomycetota</taxon>
        <taxon>Actinomycetes</taxon>
        <taxon>Micrococcales</taxon>
        <taxon>Dermacoccaceae</taxon>
        <taxon>Branchiibius</taxon>
    </lineage>
</organism>
<dbReference type="InterPro" id="IPR015422">
    <property type="entry name" value="PyrdxlP-dep_Trfase_small"/>
</dbReference>
<dbReference type="GO" id="GO:0005737">
    <property type="term" value="C:cytoplasm"/>
    <property type="evidence" value="ECO:0007669"/>
    <property type="project" value="TreeGrafter"/>
</dbReference>
<dbReference type="GO" id="GO:0003962">
    <property type="term" value="F:cystathionine gamma-synthase activity"/>
    <property type="evidence" value="ECO:0007669"/>
    <property type="project" value="TreeGrafter"/>
</dbReference>
<keyword evidence="11" id="KW-1185">Reference proteome</keyword>
<dbReference type="RefSeq" id="WP_109685565.1">
    <property type="nucleotide sequence ID" value="NZ_QGDN01000001.1"/>
</dbReference>
<name>A0A2Y9C1Q4_9MICO</name>
<evidence type="ECO:0000256" key="9">
    <source>
        <dbReference type="RuleBase" id="RU362118"/>
    </source>
</evidence>
<proteinExistence type="inferred from homology"/>
<dbReference type="Gene3D" id="3.40.640.10">
    <property type="entry name" value="Type I PLP-dependent aspartate aminotransferase-like (Major domain)"/>
    <property type="match status" value="1"/>
</dbReference>
<evidence type="ECO:0000256" key="6">
    <source>
        <dbReference type="ARBA" id="ARBA00048780"/>
    </source>
</evidence>
<evidence type="ECO:0000256" key="1">
    <source>
        <dbReference type="ARBA" id="ARBA00001933"/>
    </source>
</evidence>
<dbReference type="GO" id="GO:0004123">
    <property type="term" value="F:cystathionine gamma-lyase activity"/>
    <property type="evidence" value="ECO:0007669"/>
    <property type="project" value="TreeGrafter"/>
</dbReference>
<comment type="catalytic activity">
    <reaction evidence="6">
        <text>L-homocysteine + H2O = 2-oxobutanoate + hydrogen sulfide + NH4(+) + H(+)</text>
        <dbReference type="Rhea" id="RHEA:14501"/>
        <dbReference type="ChEBI" id="CHEBI:15377"/>
        <dbReference type="ChEBI" id="CHEBI:15378"/>
        <dbReference type="ChEBI" id="CHEBI:16763"/>
        <dbReference type="ChEBI" id="CHEBI:28938"/>
        <dbReference type="ChEBI" id="CHEBI:29919"/>
        <dbReference type="ChEBI" id="CHEBI:58199"/>
        <dbReference type="EC" id="4.4.1.2"/>
    </reaction>
    <physiologicalReaction direction="left-to-right" evidence="6">
        <dbReference type="Rhea" id="RHEA:14502"/>
    </physiologicalReaction>
</comment>
<evidence type="ECO:0000256" key="8">
    <source>
        <dbReference type="PIRSR" id="PIRSR001434-2"/>
    </source>
</evidence>
<evidence type="ECO:0000313" key="10">
    <source>
        <dbReference type="EMBL" id="SSA34753.1"/>
    </source>
</evidence>
<gene>
    <name evidence="10" type="ORF">SAMN04489750_2078</name>
</gene>
<evidence type="ECO:0000256" key="4">
    <source>
        <dbReference type="ARBA" id="ARBA00047175"/>
    </source>
</evidence>
<dbReference type="GO" id="GO:0047982">
    <property type="term" value="F:homocysteine desulfhydrase activity"/>
    <property type="evidence" value="ECO:0007669"/>
    <property type="project" value="UniProtKB-EC"/>
</dbReference>
<dbReference type="Gene3D" id="3.90.1150.10">
    <property type="entry name" value="Aspartate Aminotransferase, domain 1"/>
    <property type="match status" value="2"/>
</dbReference>
<dbReference type="AlphaFoldDB" id="A0A2Y9C1Q4"/>
<comment type="similarity">
    <text evidence="2 9">Belongs to the trans-sulfuration enzymes family.</text>
</comment>
<evidence type="ECO:0000256" key="7">
    <source>
        <dbReference type="ARBA" id="ARBA00052699"/>
    </source>
</evidence>
<evidence type="ECO:0000256" key="3">
    <source>
        <dbReference type="ARBA" id="ARBA00022898"/>
    </source>
</evidence>
<dbReference type="InterPro" id="IPR000277">
    <property type="entry name" value="Cys/Met-Metab_PyrdxlP-dep_enz"/>
</dbReference>
<comment type="catalytic activity">
    <reaction evidence="7">
        <text>L-methionine + H2O = methanethiol + 2-oxobutanoate + NH4(+)</text>
        <dbReference type="Rhea" id="RHEA:23800"/>
        <dbReference type="ChEBI" id="CHEBI:15377"/>
        <dbReference type="ChEBI" id="CHEBI:16007"/>
        <dbReference type="ChEBI" id="CHEBI:16763"/>
        <dbReference type="ChEBI" id="CHEBI:28938"/>
        <dbReference type="ChEBI" id="CHEBI:57844"/>
        <dbReference type="EC" id="4.4.1.11"/>
    </reaction>
    <physiologicalReaction direction="left-to-right" evidence="7">
        <dbReference type="Rhea" id="RHEA:23801"/>
    </physiologicalReaction>
</comment>